<evidence type="ECO:0000256" key="5">
    <source>
        <dbReference type="ARBA" id="ARBA00022989"/>
    </source>
</evidence>
<dbReference type="InterPro" id="IPR036259">
    <property type="entry name" value="MFS_trans_sf"/>
</dbReference>
<comment type="similarity">
    <text evidence="7">Belongs to the major facilitator superfamily. DHA1 family. Polyamines/proton antiporter (TC 2.A.1.2.16) subfamily.</text>
</comment>
<organism evidence="11 12">
    <name type="scientific">Adineta steineri</name>
    <dbReference type="NCBI Taxonomy" id="433720"/>
    <lineage>
        <taxon>Eukaryota</taxon>
        <taxon>Metazoa</taxon>
        <taxon>Spiralia</taxon>
        <taxon>Gnathifera</taxon>
        <taxon>Rotifera</taxon>
        <taxon>Eurotatoria</taxon>
        <taxon>Bdelloidea</taxon>
        <taxon>Adinetida</taxon>
        <taxon>Adinetidae</taxon>
        <taxon>Adineta</taxon>
    </lineage>
</organism>
<name>A0A818HA32_9BILA</name>
<dbReference type="PROSITE" id="PS50850">
    <property type="entry name" value="MFS"/>
    <property type="match status" value="1"/>
</dbReference>
<keyword evidence="5 8" id="KW-1133">Transmembrane helix</keyword>
<dbReference type="EMBL" id="CAJNOE010000264">
    <property type="protein sequence ID" value="CAF1102079.1"/>
    <property type="molecule type" value="Genomic_DNA"/>
</dbReference>
<evidence type="ECO:0000256" key="3">
    <source>
        <dbReference type="ARBA" id="ARBA00022475"/>
    </source>
</evidence>
<dbReference type="FunFam" id="1.20.1250.20:FF:000266">
    <property type="entry name" value="MFS multidrug transporter, putative"/>
    <property type="match status" value="1"/>
</dbReference>
<feature type="transmembrane region" description="Helical" evidence="8">
    <location>
        <begin position="192"/>
        <end position="212"/>
    </location>
</feature>
<evidence type="ECO:0000259" key="9">
    <source>
        <dbReference type="PROSITE" id="PS50850"/>
    </source>
</evidence>
<feature type="transmembrane region" description="Helical" evidence="8">
    <location>
        <begin position="470"/>
        <end position="493"/>
    </location>
</feature>
<accession>A0A818HA32</accession>
<dbReference type="EMBL" id="CAJOBB010000006">
    <property type="protein sequence ID" value="CAF3505071.1"/>
    <property type="molecule type" value="Genomic_DNA"/>
</dbReference>
<feature type="transmembrane region" description="Helical" evidence="8">
    <location>
        <begin position="300"/>
        <end position="319"/>
    </location>
</feature>
<dbReference type="SUPFAM" id="SSF103473">
    <property type="entry name" value="MFS general substrate transporter"/>
    <property type="match status" value="1"/>
</dbReference>
<dbReference type="Proteomes" id="UP000663868">
    <property type="component" value="Unassembled WGS sequence"/>
</dbReference>
<evidence type="ECO:0000256" key="1">
    <source>
        <dbReference type="ARBA" id="ARBA00004651"/>
    </source>
</evidence>
<feature type="transmembrane region" description="Helical" evidence="8">
    <location>
        <begin position="436"/>
        <end position="458"/>
    </location>
</feature>
<evidence type="ECO:0000256" key="7">
    <source>
        <dbReference type="ARBA" id="ARBA00038459"/>
    </source>
</evidence>
<dbReference type="AlphaFoldDB" id="A0A818HA32"/>
<evidence type="ECO:0000313" key="11">
    <source>
        <dbReference type="EMBL" id="CAF3505071.1"/>
    </source>
</evidence>
<keyword evidence="4 8" id="KW-0812">Transmembrane</keyword>
<feature type="transmembrane region" description="Helical" evidence="8">
    <location>
        <begin position="224"/>
        <end position="245"/>
    </location>
</feature>
<dbReference type="CDD" id="cd17323">
    <property type="entry name" value="MFS_Tpo1_MDR_like"/>
    <property type="match status" value="1"/>
</dbReference>
<protein>
    <recommendedName>
        <fullName evidence="9">Major facilitator superfamily (MFS) profile domain-containing protein</fullName>
    </recommendedName>
</protein>
<dbReference type="Gene3D" id="1.20.1250.20">
    <property type="entry name" value="MFS general substrate transporter like domains"/>
    <property type="match status" value="1"/>
</dbReference>
<evidence type="ECO:0000256" key="6">
    <source>
        <dbReference type="ARBA" id="ARBA00023136"/>
    </source>
</evidence>
<feature type="transmembrane region" description="Helical" evidence="8">
    <location>
        <begin position="378"/>
        <end position="399"/>
    </location>
</feature>
<feature type="transmembrane region" description="Helical" evidence="8">
    <location>
        <begin position="339"/>
        <end position="357"/>
    </location>
</feature>
<evidence type="ECO:0000256" key="2">
    <source>
        <dbReference type="ARBA" id="ARBA00022448"/>
    </source>
</evidence>
<reference evidence="11" key="1">
    <citation type="submission" date="2021-02" db="EMBL/GenBank/DDBJ databases">
        <authorList>
            <person name="Nowell W R."/>
        </authorList>
    </citation>
    <scope>NUCLEOTIDE SEQUENCE</scope>
</reference>
<feature type="transmembrane region" description="Helical" evidence="8">
    <location>
        <begin position="68"/>
        <end position="89"/>
    </location>
</feature>
<evidence type="ECO:0000256" key="8">
    <source>
        <dbReference type="SAM" id="Phobius"/>
    </source>
</evidence>
<dbReference type="InterPro" id="IPR020846">
    <property type="entry name" value="MFS_dom"/>
</dbReference>
<feature type="transmembrane region" description="Helical" evidence="8">
    <location>
        <begin position="101"/>
        <end position="123"/>
    </location>
</feature>
<dbReference type="Pfam" id="PF07690">
    <property type="entry name" value="MFS_1"/>
    <property type="match status" value="1"/>
</dbReference>
<feature type="transmembrane region" description="Helical" evidence="8">
    <location>
        <begin position="405"/>
        <end position="429"/>
    </location>
</feature>
<comment type="subcellular location">
    <subcellularLocation>
        <location evidence="1">Cell membrane</location>
        <topology evidence="1">Multi-pass membrane protein</topology>
    </subcellularLocation>
</comment>
<sequence length="550" mass="61172">MANKDVEKGYSLDNYSSHRTPYRLRITPFGEIYRQQYRGAGTVEKPYIIDWLPNDPENPQTWNDMYKWFLTVFVGIATLAVTFCSSAYVGELQGLQQEFNASMEVFTLGITLFVLGFAVGPLIWAPFSEVLGRRIPFIITYLALTAFNAGTAGSQNMQTVIILRFFSGAFGSSPLTNAGGTLADVFSAKQRGLAMTLFVAGPFMGPALGPIVGGFTGDAIGWRWVEGVMTIFTGVIVIIGIICYPETYAPVLLRRRAEKLSKATGHVYRSKFEEKNQVNILHLLKTSLSRPWVFLFREPIVFLLSLYMAIVYGILYMLFDAFPIVYEEERGWSAGIGGLAYIGIAIGFIFAVIYCIWDNRRYSKLVDESPNHLAPPEARLPPAIIGAFALPIGLFWFAWTNYPSIHFMASISAGVPFGFGMLLVFLALMNYLIDTYVIYAASVLAANSVLRSLFGAIFPLFTTQMYHNLGIHWATTIPAFLALLCLPMPYIFWKYGSTIRSWSKYSSEAAAFVARKSIVPPQGDSIEVKPAGGITEEDEDIQELSVSIRL</sequence>
<dbReference type="PANTHER" id="PTHR23502:SF186">
    <property type="entry name" value="MAJOR FACILITATOR SUPERFAMILY (MFS) PROFILE DOMAIN-CONTAINING PROTEIN"/>
    <property type="match status" value="1"/>
</dbReference>
<dbReference type="GO" id="GO:0005886">
    <property type="term" value="C:plasma membrane"/>
    <property type="evidence" value="ECO:0007669"/>
    <property type="project" value="UniProtKB-SubCell"/>
</dbReference>
<keyword evidence="3" id="KW-1003">Cell membrane</keyword>
<evidence type="ECO:0000313" key="12">
    <source>
        <dbReference type="Proteomes" id="UP000663868"/>
    </source>
</evidence>
<feature type="domain" description="Major facilitator superfamily (MFS) profile" evidence="9">
    <location>
        <begin position="70"/>
        <end position="497"/>
    </location>
</feature>
<evidence type="ECO:0000256" key="4">
    <source>
        <dbReference type="ARBA" id="ARBA00022692"/>
    </source>
</evidence>
<dbReference type="PANTHER" id="PTHR23502">
    <property type="entry name" value="MAJOR FACILITATOR SUPERFAMILY"/>
    <property type="match status" value="1"/>
</dbReference>
<keyword evidence="6 8" id="KW-0472">Membrane</keyword>
<dbReference type="GO" id="GO:0022857">
    <property type="term" value="F:transmembrane transporter activity"/>
    <property type="evidence" value="ECO:0007669"/>
    <property type="project" value="InterPro"/>
</dbReference>
<gene>
    <name evidence="10" type="ORF">IZO911_LOCUS23102</name>
    <name evidence="11" type="ORF">KXQ929_LOCUS283</name>
</gene>
<proteinExistence type="inferred from homology"/>
<evidence type="ECO:0000313" key="10">
    <source>
        <dbReference type="EMBL" id="CAF1102079.1"/>
    </source>
</evidence>
<keyword evidence="2" id="KW-0813">Transport</keyword>
<dbReference type="Proteomes" id="UP000663860">
    <property type="component" value="Unassembled WGS sequence"/>
</dbReference>
<comment type="caution">
    <text evidence="11">The sequence shown here is derived from an EMBL/GenBank/DDBJ whole genome shotgun (WGS) entry which is preliminary data.</text>
</comment>
<dbReference type="InterPro" id="IPR011701">
    <property type="entry name" value="MFS"/>
</dbReference>